<dbReference type="AlphaFoldDB" id="A0A3N0XGW9"/>
<gene>
    <name evidence="2" type="ORF">DPX16_22593</name>
</gene>
<name>A0A3N0XGW9_ANAGA</name>
<keyword evidence="3" id="KW-1185">Reference proteome</keyword>
<feature type="region of interest" description="Disordered" evidence="1">
    <location>
        <begin position="1"/>
        <end position="24"/>
    </location>
</feature>
<protein>
    <submittedName>
        <fullName evidence="2">Uncharacterized protein</fullName>
    </submittedName>
</protein>
<evidence type="ECO:0000313" key="2">
    <source>
        <dbReference type="EMBL" id="ROI16616.1"/>
    </source>
</evidence>
<reference evidence="2 3" key="1">
    <citation type="submission" date="2018-10" db="EMBL/GenBank/DDBJ databases">
        <title>Genome assembly for a Yunnan-Guizhou Plateau 3E fish, Anabarilius grahami (Regan), and its evolutionary and genetic applications.</title>
        <authorList>
            <person name="Jiang W."/>
        </authorList>
    </citation>
    <scope>NUCLEOTIDE SEQUENCE [LARGE SCALE GENOMIC DNA]</scope>
    <source>
        <strain evidence="2">AG-KIZ</strain>
        <tissue evidence="2">Muscle</tissue>
    </source>
</reference>
<sequence>MNVDGGLFDKQQVNDSDSDDGIVDGWMNIDGVDTGWRKSQRIRDGNRKDLKSCKSYIRLSEPSLGLQEIRR</sequence>
<evidence type="ECO:0000313" key="3">
    <source>
        <dbReference type="Proteomes" id="UP000281406"/>
    </source>
</evidence>
<dbReference type="EMBL" id="RJVU01074626">
    <property type="protein sequence ID" value="ROI16616.1"/>
    <property type="molecule type" value="Genomic_DNA"/>
</dbReference>
<organism evidence="2 3">
    <name type="scientific">Anabarilius grahami</name>
    <name type="common">Kanglang fish</name>
    <name type="synonym">Barilius grahami</name>
    <dbReference type="NCBI Taxonomy" id="495550"/>
    <lineage>
        <taxon>Eukaryota</taxon>
        <taxon>Metazoa</taxon>
        <taxon>Chordata</taxon>
        <taxon>Craniata</taxon>
        <taxon>Vertebrata</taxon>
        <taxon>Euteleostomi</taxon>
        <taxon>Actinopterygii</taxon>
        <taxon>Neopterygii</taxon>
        <taxon>Teleostei</taxon>
        <taxon>Ostariophysi</taxon>
        <taxon>Cypriniformes</taxon>
        <taxon>Xenocyprididae</taxon>
        <taxon>Xenocypridinae</taxon>
        <taxon>Xenocypridinae incertae sedis</taxon>
        <taxon>Anabarilius</taxon>
    </lineage>
</organism>
<comment type="caution">
    <text evidence="2">The sequence shown here is derived from an EMBL/GenBank/DDBJ whole genome shotgun (WGS) entry which is preliminary data.</text>
</comment>
<dbReference type="Proteomes" id="UP000281406">
    <property type="component" value="Unassembled WGS sequence"/>
</dbReference>
<accession>A0A3N0XGW9</accession>
<proteinExistence type="predicted"/>
<evidence type="ECO:0000256" key="1">
    <source>
        <dbReference type="SAM" id="MobiDB-lite"/>
    </source>
</evidence>